<keyword evidence="2" id="KW-1185">Reference proteome</keyword>
<organism evidence="1 2">
    <name type="scientific">Pontibacter ummariensis</name>
    <dbReference type="NCBI Taxonomy" id="1610492"/>
    <lineage>
        <taxon>Bacteria</taxon>
        <taxon>Pseudomonadati</taxon>
        <taxon>Bacteroidota</taxon>
        <taxon>Cytophagia</taxon>
        <taxon>Cytophagales</taxon>
        <taxon>Hymenobacteraceae</taxon>
        <taxon>Pontibacter</taxon>
    </lineage>
</organism>
<evidence type="ECO:0000313" key="2">
    <source>
        <dbReference type="Proteomes" id="UP000198432"/>
    </source>
</evidence>
<dbReference type="Proteomes" id="UP000198432">
    <property type="component" value="Unassembled WGS sequence"/>
</dbReference>
<proteinExistence type="predicted"/>
<gene>
    <name evidence="1" type="ORF">SAMN06296052_1643</name>
</gene>
<reference evidence="2" key="1">
    <citation type="submission" date="2017-06" db="EMBL/GenBank/DDBJ databases">
        <authorList>
            <person name="Varghese N."/>
            <person name="Submissions S."/>
        </authorList>
    </citation>
    <scope>NUCLEOTIDE SEQUENCE [LARGE SCALE GENOMIC DNA]</scope>
    <source>
        <strain evidence="2">NKM1</strain>
    </source>
</reference>
<dbReference type="AlphaFoldDB" id="A0A239M270"/>
<evidence type="ECO:0000313" key="1">
    <source>
        <dbReference type="EMBL" id="SNT36402.1"/>
    </source>
</evidence>
<dbReference type="EMBL" id="FZOQ01000064">
    <property type="protein sequence ID" value="SNT36402.1"/>
    <property type="molecule type" value="Genomic_DNA"/>
</dbReference>
<dbReference type="RefSeq" id="WP_218824315.1">
    <property type="nucleotide sequence ID" value="NZ_FZOQ01000064.1"/>
</dbReference>
<sequence>MKNPSTRATALLAVIPVVVILQATVVYDNVQRHGNGEKIICCIGPSSH</sequence>
<protein>
    <submittedName>
        <fullName evidence="1">Uncharacterized protein</fullName>
    </submittedName>
</protein>
<accession>A0A239M270</accession>
<name>A0A239M270_9BACT</name>